<gene>
    <name evidence="1" type="ORF">LTR37_020067</name>
</gene>
<comment type="caution">
    <text evidence="1">The sequence shown here is derived from an EMBL/GenBank/DDBJ whole genome shotgun (WGS) entry which is preliminary data.</text>
</comment>
<keyword evidence="2" id="KW-1185">Reference proteome</keyword>
<organism evidence="1 2">
    <name type="scientific">Vermiconidia calcicola</name>
    <dbReference type="NCBI Taxonomy" id="1690605"/>
    <lineage>
        <taxon>Eukaryota</taxon>
        <taxon>Fungi</taxon>
        <taxon>Dikarya</taxon>
        <taxon>Ascomycota</taxon>
        <taxon>Pezizomycotina</taxon>
        <taxon>Dothideomycetes</taxon>
        <taxon>Dothideomycetidae</taxon>
        <taxon>Mycosphaerellales</taxon>
        <taxon>Extremaceae</taxon>
        <taxon>Vermiconidia</taxon>
    </lineage>
</organism>
<name>A0ACC3MCB8_9PEZI</name>
<accession>A0ACC3MCB8</accession>
<dbReference type="Proteomes" id="UP001281147">
    <property type="component" value="Unassembled WGS sequence"/>
</dbReference>
<protein>
    <submittedName>
        <fullName evidence="1">Uncharacterized protein</fullName>
    </submittedName>
</protein>
<evidence type="ECO:0000313" key="2">
    <source>
        <dbReference type="Proteomes" id="UP001281147"/>
    </source>
</evidence>
<proteinExistence type="predicted"/>
<dbReference type="EMBL" id="JAUTXU010000332">
    <property type="protein sequence ID" value="KAK3684666.1"/>
    <property type="molecule type" value="Genomic_DNA"/>
</dbReference>
<evidence type="ECO:0000313" key="1">
    <source>
        <dbReference type="EMBL" id="KAK3684666.1"/>
    </source>
</evidence>
<reference evidence="1" key="1">
    <citation type="submission" date="2023-07" db="EMBL/GenBank/DDBJ databases">
        <title>Black Yeasts Isolated from many extreme environments.</title>
        <authorList>
            <person name="Coleine C."/>
            <person name="Stajich J.E."/>
            <person name="Selbmann L."/>
        </authorList>
    </citation>
    <scope>NUCLEOTIDE SEQUENCE</scope>
    <source>
        <strain evidence="1">CCFEE 5714</strain>
    </source>
</reference>
<sequence>MAASHRVWPSVWRSTEVYNPALRSARAAAFRAYHSSHGRKQPEQIPQRYGTANEPPPHLGGGKGLGPSSRKAEEQQQAKALPKIGERLQKDGEQEVRSDEAEAKAEETEDKQQQQQQQRESATVAGKGKASSPIGDPMLDSSEAVPTSIPPGAPDMPEAKPKESVLNAVPPPDKQAQKEGPHAEEHDDKTFDEHSPPIKAPHIDQPRHIHHFDTYGLVKRVTEGGWDQKQSITIMKAVRLMLADNTDLAKTALVSKSQLENEAYLFKAACAELKTEITARRKSEQEKMRTERTQLQHEVDILSQRLGQESAALKDDLKGMFDDRKMAVRNEQRDMESKVQQLNYKITIMLQADAKSDVEGLRWVMTRRVIITLGCIVFMVLSSLKAAKDVYAAEEAGSTGSKGKKGSASSASSGGGGAESDELARQIAHGEVVVVKEGDNPGFVSLG</sequence>